<reference evidence="1" key="2">
    <citation type="journal article" date="2015" name="Fish Shellfish Immunol.">
        <title>Early steps in the European eel (Anguilla anguilla)-Vibrio vulnificus interaction in the gills: Role of the RtxA13 toxin.</title>
        <authorList>
            <person name="Callol A."/>
            <person name="Pajuelo D."/>
            <person name="Ebbesson L."/>
            <person name="Teles M."/>
            <person name="MacKenzie S."/>
            <person name="Amaro C."/>
        </authorList>
    </citation>
    <scope>NUCLEOTIDE SEQUENCE</scope>
</reference>
<proteinExistence type="predicted"/>
<dbReference type="EMBL" id="GBXM01095342">
    <property type="protein sequence ID" value="JAH13235.1"/>
    <property type="molecule type" value="Transcribed_RNA"/>
</dbReference>
<reference evidence="1" key="1">
    <citation type="submission" date="2014-11" db="EMBL/GenBank/DDBJ databases">
        <authorList>
            <person name="Amaro Gonzalez C."/>
        </authorList>
    </citation>
    <scope>NUCLEOTIDE SEQUENCE</scope>
</reference>
<sequence length="18" mass="1947">MVPGCHKAFATARLQVCD</sequence>
<name>A0A0E9QAA2_ANGAN</name>
<dbReference type="AlphaFoldDB" id="A0A0E9QAA2"/>
<accession>A0A0E9QAA2</accession>
<evidence type="ECO:0000313" key="1">
    <source>
        <dbReference type="EMBL" id="JAH13235.1"/>
    </source>
</evidence>
<protein>
    <submittedName>
        <fullName evidence="1">Uncharacterized protein</fullName>
    </submittedName>
</protein>
<organism evidence="1">
    <name type="scientific">Anguilla anguilla</name>
    <name type="common">European freshwater eel</name>
    <name type="synonym">Muraena anguilla</name>
    <dbReference type="NCBI Taxonomy" id="7936"/>
    <lineage>
        <taxon>Eukaryota</taxon>
        <taxon>Metazoa</taxon>
        <taxon>Chordata</taxon>
        <taxon>Craniata</taxon>
        <taxon>Vertebrata</taxon>
        <taxon>Euteleostomi</taxon>
        <taxon>Actinopterygii</taxon>
        <taxon>Neopterygii</taxon>
        <taxon>Teleostei</taxon>
        <taxon>Anguilliformes</taxon>
        <taxon>Anguillidae</taxon>
        <taxon>Anguilla</taxon>
    </lineage>
</organism>